<reference evidence="3" key="1">
    <citation type="submission" date="2021-03" db="EMBL/GenBank/DDBJ databases">
        <title>Roseibium sp. CAU 1637 isolated from Incheon.</title>
        <authorList>
            <person name="Kim W."/>
        </authorList>
    </citation>
    <scope>NUCLEOTIDE SEQUENCE</scope>
    <source>
        <strain evidence="3">CAU 1637</strain>
    </source>
</reference>
<name>A0A939JA20_9HYPH</name>
<keyword evidence="4" id="KW-1185">Reference proteome</keyword>
<evidence type="ECO:0000256" key="1">
    <source>
        <dbReference type="PROSITE-ProRule" id="PRU00339"/>
    </source>
</evidence>
<dbReference type="Gene3D" id="1.25.40.10">
    <property type="entry name" value="Tetratricopeptide repeat domain"/>
    <property type="match status" value="1"/>
</dbReference>
<dbReference type="EMBL" id="JAFLNF010000008">
    <property type="protein sequence ID" value="MBO0346971.1"/>
    <property type="molecule type" value="Genomic_DNA"/>
</dbReference>
<feature type="compositionally biased region" description="Acidic residues" evidence="2">
    <location>
        <begin position="31"/>
        <end position="52"/>
    </location>
</feature>
<dbReference type="Proteomes" id="UP000664779">
    <property type="component" value="Unassembled WGS sequence"/>
</dbReference>
<dbReference type="SUPFAM" id="SSF48452">
    <property type="entry name" value="TPR-like"/>
    <property type="match status" value="1"/>
</dbReference>
<organism evidence="3 4">
    <name type="scientific">Roseibium limicola</name>
    <dbReference type="NCBI Taxonomy" id="2816037"/>
    <lineage>
        <taxon>Bacteria</taxon>
        <taxon>Pseudomonadati</taxon>
        <taxon>Pseudomonadota</taxon>
        <taxon>Alphaproteobacteria</taxon>
        <taxon>Hyphomicrobiales</taxon>
        <taxon>Stappiaceae</taxon>
        <taxon>Roseibium</taxon>
    </lineage>
</organism>
<gene>
    <name evidence="3" type="ORF">J0X15_17220</name>
</gene>
<dbReference type="InterPro" id="IPR019734">
    <property type="entry name" value="TPR_rpt"/>
</dbReference>
<dbReference type="Pfam" id="PF13432">
    <property type="entry name" value="TPR_16"/>
    <property type="match status" value="1"/>
</dbReference>
<sequence>MAWSAGRLSFLPVVLQVQTVPDLGPEADIPSLDDLDTLLDTPEGEEGSEGAEDGSGVTVLEENLTGEGAKTAPLDGLFDDLAAAEGETQARIRAHRIQLLWLRSGSDTVDLLMRRAGTALQQEDLILAQDLLDVVVTLAPEFAEGWNRRATVFYMKSDFSKSLADIERTLALEPRHWGALSGLGIIQRRLGQDKRALETFRRALSIHPGLENASEAIETLEKDAAGEAI</sequence>
<accession>A0A939JA20</accession>
<comment type="caution">
    <text evidence="3">The sequence shown here is derived from an EMBL/GenBank/DDBJ whole genome shotgun (WGS) entry which is preliminary data.</text>
</comment>
<evidence type="ECO:0000256" key="2">
    <source>
        <dbReference type="SAM" id="MobiDB-lite"/>
    </source>
</evidence>
<dbReference type="InterPro" id="IPR011990">
    <property type="entry name" value="TPR-like_helical_dom_sf"/>
</dbReference>
<feature type="region of interest" description="Disordered" evidence="2">
    <location>
        <begin position="25"/>
        <end position="57"/>
    </location>
</feature>
<evidence type="ECO:0000313" key="4">
    <source>
        <dbReference type="Proteomes" id="UP000664779"/>
    </source>
</evidence>
<feature type="repeat" description="TPR" evidence="1">
    <location>
        <begin position="143"/>
        <end position="176"/>
    </location>
</feature>
<dbReference type="PROSITE" id="PS50005">
    <property type="entry name" value="TPR"/>
    <property type="match status" value="2"/>
</dbReference>
<feature type="repeat" description="TPR" evidence="1">
    <location>
        <begin position="177"/>
        <end position="210"/>
    </location>
</feature>
<dbReference type="AlphaFoldDB" id="A0A939JA20"/>
<keyword evidence="1" id="KW-0802">TPR repeat</keyword>
<protein>
    <submittedName>
        <fullName evidence="3">Tetratricopeptide repeat protein</fullName>
    </submittedName>
</protein>
<evidence type="ECO:0000313" key="3">
    <source>
        <dbReference type="EMBL" id="MBO0346971.1"/>
    </source>
</evidence>
<dbReference type="SMART" id="SM00028">
    <property type="entry name" value="TPR"/>
    <property type="match status" value="2"/>
</dbReference>
<proteinExistence type="predicted"/>